<reference evidence="5 6" key="1">
    <citation type="journal article" date="2018" name="Mol. Ecol.">
        <title>The obligate alkalophilic soda-lake fungus Sodiomyces alkalinus has shifted to a protein diet.</title>
        <authorList>
            <person name="Grum-Grzhimaylo A.A."/>
            <person name="Falkoski D.L."/>
            <person name="van den Heuvel J."/>
            <person name="Valero-Jimenez C.A."/>
            <person name="Min B."/>
            <person name="Choi I.G."/>
            <person name="Lipzen A."/>
            <person name="Daum C.G."/>
            <person name="Aanen D.K."/>
            <person name="Tsang A."/>
            <person name="Henrissat B."/>
            <person name="Bilanenko E.N."/>
            <person name="de Vries R.P."/>
            <person name="van Kan J.A.L."/>
            <person name="Grigoriev I.V."/>
            <person name="Debets A.J.M."/>
        </authorList>
    </citation>
    <scope>NUCLEOTIDE SEQUENCE [LARGE SCALE GENOMIC DNA]</scope>
    <source>
        <strain evidence="5 6">F11</strain>
    </source>
</reference>
<evidence type="ECO:0000256" key="3">
    <source>
        <dbReference type="SAM" id="MobiDB-lite"/>
    </source>
</evidence>
<dbReference type="GO" id="GO:0070319">
    <property type="term" value="C:Golgi to plasma membrane transport vesicle"/>
    <property type="evidence" value="ECO:0007669"/>
    <property type="project" value="TreeGrafter"/>
</dbReference>
<evidence type="ECO:0000259" key="4">
    <source>
        <dbReference type="Pfam" id="PF06428"/>
    </source>
</evidence>
<feature type="region of interest" description="Disordered" evidence="3">
    <location>
        <begin position="1"/>
        <end position="59"/>
    </location>
</feature>
<keyword evidence="6" id="KW-1185">Reference proteome</keyword>
<evidence type="ECO:0000313" key="5">
    <source>
        <dbReference type="EMBL" id="ROT43081.1"/>
    </source>
</evidence>
<feature type="compositionally biased region" description="Gly residues" evidence="3">
    <location>
        <begin position="320"/>
        <end position="330"/>
    </location>
</feature>
<proteinExistence type="predicted"/>
<feature type="compositionally biased region" description="Basic and acidic residues" evidence="3">
    <location>
        <begin position="332"/>
        <end position="357"/>
    </location>
</feature>
<dbReference type="Pfam" id="PF06428">
    <property type="entry name" value="Sec2p"/>
    <property type="match status" value="1"/>
</dbReference>
<feature type="region of interest" description="Disordered" evidence="3">
    <location>
        <begin position="315"/>
        <end position="357"/>
    </location>
</feature>
<feature type="compositionally biased region" description="Basic and acidic residues" evidence="3">
    <location>
        <begin position="102"/>
        <end position="111"/>
    </location>
</feature>
<keyword evidence="1 2" id="KW-0175">Coiled coil</keyword>
<dbReference type="EMBL" id="ML119051">
    <property type="protein sequence ID" value="ROT43081.1"/>
    <property type="molecule type" value="Genomic_DNA"/>
</dbReference>
<dbReference type="AlphaFoldDB" id="A0A3N2Q8H8"/>
<dbReference type="GeneID" id="39578860"/>
<dbReference type="GO" id="GO:0051286">
    <property type="term" value="C:cell tip"/>
    <property type="evidence" value="ECO:0007669"/>
    <property type="project" value="TreeGrafter"/>
</dbReference>
<evidence type="ECO:0000256" key="2">
    <source>
        <dbReference type="SAM" id="Coils"/>
    </source>
</evidence>
<dbReference type="Proteomes" id="UP000272025">
    <property type="component" value="Unassembled WGS sequence"/>
</dbReference>
<dbReference type="InterPro" id="IPR040351">
    <property type="entry name" value="RAB3IL/RAB3IP/Sec2"/>
</dbReference>
<dbReference type="PANTHER" id="PTHR14430">
    <property type="entry name" value="RABIN3-RELATED"/>
    <property type="match status" value="1"/>
</dbReference>
<accession>A0A3N2Q8H8</accession>
<feature type="domain" description="GDP/GTP exchange factor Sec2 N-terminal" evidence="4">
    <location>
        <begin position="215"/>
        <end position="298"/>
    </location>
</feature>
<dbReference type="GO" id="GO:0005085">
    <property type="term" value="F:guanyl-nucleotide exchange factor activity"/>
    <property type="evidence" value="ECO:0007669"/>
    <property type="project" value="InterPro"/>
</dbReference>
<dbReference type="PANTHER" id="PTHR14430:SF4">
    <property type="entry name" value="GDP_GTP EXCHANGE FACTOR SEC2 N-TERMINAL DOMAIN-CONTAINING PROTEIN"/>
    <property type="match status" value="1"/>
</dbReference>
<dbReference type="InterPro" id="IPR009449">
    <property type="entry name" value="Sec2_N"/>
</dbReference>
<feature type="region of interest" description="Disordered" evidence="3">
    <location>
        <begin position="102"/>
        <end position="207"/>
    </location>
</feature>
<feature type="compositionally biased region" description="Low complexity" evidence="3">
    <location>
        <begin position="129"/>
        <end position="144"/>
    </location>
</feature>
<feature type="coiled-coil region" evidence="2">
    <location>
        <begin position="259"/>
        <end position="300"/>
    </location>
</feature>
<feature type="compositionally biased region" description="Low complexity" evidence="3">
    <location>
        <begin position="166"/>
        <end position="207"/>
    </location>
</feature>
<dbReference type="SUPFAM" id="SSF144284">
    <property type="entry name" value="Sec2 N-terminal region"/>
    <property type="match status" value="1"/>
</dbReference>
<dbReference type="OrthoDB" id="5560525at2759"/>
<name>A0A3N2Q8H8_SODAK</name>
<evidence type="ECO:0000256" key="1">
    <source>
        <dbReference type="ARBA" id="ARBA00023054"/>
    </source>
</evidence>
<organism evidence="5 6">
    <name type="scientific">Sodiomyces alkalinus (strain CBS 110278 / VKM F-3762 / F11)</name>
    <name type="common">Alkaliphilic filamentous fungus</name>
    <dbReference type="NCBI Taxonomy" id="1314773"/>
    <lineage>
        <taxon>Eukaryota</taxon>
        <taxon>Fungi</taxon>
        <taxon>Dikarya</taxon>
        <taxon>Ascomycota</taxon>
        <taxon>Pezizomycotina</taxon>
        <taxon>Sordariomycetes</taxon>
        <taxon>Hypocreomycetidae</taxon>
        <taxon>Glomerellales</taxon>
        <taxon>Plectosphaerellaceae</taxon>
        <taxon>Sodiomyces</taxon>
    </lineage>
</organism>
<sequence length="357" mass="37553">MATVAAPSPPPTSLSLTTDPPNPAASSSRCCPGCGLALPPPNPAFQTDGERGGARDEGAAASLTEAQARIADLEAQVRLLNQKATAAIDRWADYEDELARLRQELESRGGRGEAGGGQDTPPPPPPKGQDPSSSPTRSSYLPSSAGGVANRLSALLSRKSTPNLRPDSNNNSNNNNNNNNTNNNNPSSPASDAAAPHHLSPESSSASASAAAAVAASHPLNAHADLLSALRREQSLRVAAENRLTASSHEVEELSASLFEQANEMVATERRARAKLEERVELLERRDAEKRLRLEKLEGAVGRIERVRALLGEGRLGRARAGGDGDGDGAGGEEKEEGKEKQQRDDKEEEGRDAVTV</sequence>
<evidence type="ECO:0000313" key="6">
    <source>
        <dbReference type="Proteomes" id="UP000272025"/>
    </source>
</evidence>
<dbReference type="STRING" id="1314773.A0A3N2Q8H8"/>
<protein>
    <recommendedName>
        <fullName evidence="4">GDP/GTP exchange factor Sec2 N-terminal domain-containing protein</fullName>
    </recommendedName>
</protein>
<dbReference type="RefSeq" id="XP_028470887.1">
    <property type="nucleotide sequence ID" value="XM_028610382.1"/>
</dbReference>
<dbReference type="GO" id="GO:0006887">
    <property type="term" value="P:exocytosis"/>
    <property type="evidence" value="ECO:0007669"/>
    <property type="project" value="TreeGrafter"/>
</dbReference>
<feature type="compositionally biased region" description="Basic and acidic residues" evidence="3">
    <location>
        <begin position="48"/>
        <end position="58"/>
    </location>
</feature>
<gene>
    <name evidence="5" type="ORF">SODALDRAFT_327248</name>
</gene>
<dbReference type="Gene3D" id="6.10.140.910">
    <property type="match status" value="1"/>
</dbReference>